<dbReference type="GO" id="GO:0051897">
    <property type="term" value="P:positive regulation of phosphatidylinositol 3-kinase/protein kinase B signal transduction"/>
    <property type="evidence" value="ECO:0007669"/>
    <property type="project" value="TreeGrafter"/>
</dbReference>
<dbReference type="InterPro" id="IPR028268">
    <property type="entry name" value="Pianissimo_fam"/>
</dbReference>
<dbReference type="Pfam" id="PF14664">
    <property type="entry name" value="RICTOR_N"/>
    <property type="match status" value="1"/>
</dbReference>
<accession>A0A3P6T0L5</accession>
<dbReference type="GO" id="GO:0038203">
    <property type="term" value="P:TORC2 signaling"/>
    <property type="evidence" value="ECO:0007669"/>
    <property type="project" value="TreeGrafter"/>
</dbReference>
<dbReference type="AlphaFoldDB" id="A0A3P6T0L5"/>
<evidence type="ECO:0000313" key="2">
    <source>
        <dbReference type="EMBL" id="VDK81266.1"/>
    </source>
</evidence>
<evidence type="ECO:0000259" key="1">
    <source>
        <dbReference type="SMART" id="SM01308"/>
    </source>
</evidence>
<dbReference type="SMART" id="SM01308">
    <property type="entry name" value="RICTOR_N"/>
    <property type="match status" value="1"/>
</dbReference>
<dbReference type="InterPro" id="IPR028267">
    <property type="entry name" value="Pianissimo_N"/>
</dbReference>
<dbReference type="GO" id="GO:0043539">
    <property type="term" value="F:protein serine/threonine kinase activator activity"/>
    <property type="evidence" value="ECO:0007669"/>
    <property type="project" value="TreeGrafter"/>
</dbReference>
<dbReference type="EMBL" id="UYRX01000381">
    <property type="protein sequence ID" value="VDK81266.1"/>
    <property type="molecule type" value="Genomic_DNA"/>
</dbReference>
<reference evidence="2 3" key="1">
    <citation type="submission" date="2018-08" db="EMBL/GenBank/DDBJ databases">
        <authorList>
            <person name="Laetsch R D."/>
            <person name="Stevens L."/>
            <person name="Kumar S."/>
            <person name="Blaxter L. M."/>
        </authorList>
    </citation>
    <scope>NUCLEOTIDE SEQUENCE [LARGE SCALE GENOMIC DNA]</scope>
</reference>
<dbReference type="OrthoDB" id="271111at2759"/>
<sequence>MKELPQQIATNAELSHSFERALSARGKNVESTEEIVTYLNNLVAKYVLSEVSSVRAITYRILRKASQLPDDLSVLLNMHMDSFVIRSVELDANNFDERIEALKLCSMMLSHMNAKAKSSNNEQKMKDNSHIIFPENIYRSLISIASCLFKVRMDKMKVEEKKDKLAFPCFGIIVEQAAVAPDLILNSINTGWIVELLAYAAFSNRLSACVCRILCTWLDSPQLRMKAKLRLVLDRIFSSIVEMGLFEGKEEIELFDEEPPCELITRQHWLLNDSFQLGNFSQIFLNLLRTWAGLFACSTTSNQKTLITSALSFLDYIGISRLTHANSREICDLTIECCCEVLELPYTKMKFTNWLHMTHYYSTMYYPDACKCSVRNEFILSEHEMLLKMDQQHANVNDLLLSFRSIVVYLLINANLIPALSRIILQDPDDPVALRATLLFHDLLLAFA</sequence>
<dbReference type="STRING" id="42156.A0A3P6T0L5"/>
<feature type="domain" description="Rapamycin-insensitive companion of mTOR N-terminal" evidence="1">
    <location>
        <begin position="36"/>
        <end position="442"/>
    </location>
</feature>
<dbReference type="PANTHER" id="PTHR13298">
    <property type="entry name" value="CYTOSOLIC REGULATOR PIANISSIMO"/>
    <property type="match status" value="1"/>
</dbReference>
<gene>
    <name evidence="2" type="ORF">NLS_LOCUS5243</name>
</gene>
<evidence type="ECO:0000313" key="3">
    <source>
        <dbReference type="Proteomes" id="UP000277928"/>
    </source>
</evidence>
<name>A0A3P6T0L5_LITSI</name>
<dbReference type="PANTHER" id="PTHR13298:SF11">
    <property type="entry name" value="RAPAMYCIN-INSENSITIVE COMPANION OF MTOR"/>
    <property type="match status" value="1"/>
</dbReference>
<dbReference type="GO" id="GO:0031932">
    <property type="term" value="C:TORC2 complex"/>
    <property type="evidence" value="ECO:0007669"/>
    <property type="project" value="InterPro"/>
</dbReference>
<proteinExistence type="predicted"/>
<dbReference type="Proteomes" id="UP000277928">
    <property type="component" value="Unassembled WGS sequence"/>
</dbReference>
<keyword evidence="3" id="KW-1185">Reference proteome</keyword>
<protein>
    <recommendedName>
        <fullName evidence="1">Rapamycin-insensitive companion of mTOR N-terminal domain-containing protein</fullName>
    </recommendedName>
</protein>
<organism evidence="2 3">
    <name type="scientific">Litomosoides sigmodontis</name>
    <name type="common">Filarial nematode worm</name>
    <dbReference type="NCBI Taxonomy" id="42156"/>
    <lineage>
        <taxon>Eukaryota</taxon>
        <taxon>Metazoa</taxon>
        <taxon>Ecdysozoa</taxon>
        <taxon>Nematoda</taxon>
        <taxon>Chromadorea</taxon>
        <taxon>Rhabditida</taxon>
        <taxon>Spirurina</taxon>
        <taxon>Spiruromorpha</taxon>
        <taxon>Filarioidea</taxon>
        <taxon>Onchocercidae</taxon>
        <taxon>Litomosoides</taxon>
    </lineage>
</organism>